<organism evidence="2 3">
    <name type="scientific">Acanthosepion pharaonis</name>
    <name type="common">Pharaoh cuttlefish</name>
    <name type="synonym">Sepia pharaonis</name>
    <dbReference type="NCBI Taxonomy" id="158019"/>
    <lineage>
        <taxon>Eukaryota</taxon>
        <taxon>Metazoa</taxon>
        <taxon>Spiralia</taxon>
        <taxon>Lophotrochozoa</taxon>
        <taxon>Mollusca</taxon>
        <taxon>Cephalopoda</taxon>
        <taxon>Coleoidea</taxon>
        <taxon>Decapodiformes</taxon>
        <taxon>Sepiida</taxon>
        <taxon>Sepiina</taxon>
        <taxon>Sepiidae</taxon>
        <taxon>Acanthosepion</taxon>
    </lineage>
</organism>
<dbReference type="PANTHER" id="PTHR45598">
    <property type="entry name" value="PROTEIN CBG11839-RELATED"/>
    <property type="match status" value="1"/>
</dbReference>
<evidence type="ECO:0000256" key="1">
    <source>
        <dbReference type="SAM" id="Phobius"/>
    </source>
</evidence>
<dbReference type="EMBL" id="CAHIKZ030000113">
    <property type="protein sequence ID" value="CAE1153250.1"/>
    <property type="molecule type" value="Genomic_DNA"/>
</dbReference>
<dbReference type="Proteomes" id="UP000597762">
    <property type="component" value="Unassembled WGS sequence"/>
</dbReference>
<dbReference type="PANTHER" id="PTHR45598:SF1">
    <property type="entry name" value="4FE-4S FERREDOXIN-TYPE DOMAIN-CONTAINING PROTEIN"/>
    <property type="match status" value="1"/>
</dbReference>
<feature type="transmembrane region" description="Helical" evidence="1">
    <location>
        <begin position="317"/>
        <end position="339"/>
    </location>
</feature>
<keyword evidence="1" id="KW-1133">Transmembrane helix</keyword>
<dbReference type="AlphaFoldDB" id="A0A812ARP8"/>
<reference evidence="2" key="1">
    <citation type="submission" date="2021-01" db="EMBL/GenBank/DDBJ databases">
        <authorList>
            <person name="Li R."/>
            <person name="Bekaert M."/>
        </authorList>
    </citation>
    <scope>NUCLEOTIDE SEQUENCE</scope>
    <source>
        <strain evidence="2">Farmed</strain>
    </source>
</reference>
<feature type="transmembrane region" description="Helical" evidence="1">
    <location>
        <begin position="148"/>
        <end position="164"/>
    </location>
</feature>
<gene>
    <name evidence="2" type="ORF">SPHA_3782</name>
</gene>
<evidence type="ECO:0000313" key="3">
    <source>
        <dbReference type="Proteomes" id="UP000597762"/>
    </source>
</evidence>
<keyword evidence="1" id="KW-0472">Membrane</keyword>
<feature type="transmembrane region" description="Helical" evidence="1">
    <location>
        <begin position="171"/>
        <end position="193"/>
    </location>
</feature>
<sequence>MLVLSRPLASRPTPNHLTDYFFFFLYSLSHLVSFHFYFLYYLSSPHSLTFSLHVSNMVVTVVIKIIRFSFFTTFFLTLSPHLLPFFCRRPFYTIFLKDHLPPLSLFISITLPFKTILSLLPALLIFFILFLTFFLFSKPVPNTNSLSFSVYLPIYLSIYLDRLLRSNSRFYGLSLHHFTIILLLLSLFLFHAFSPYDITFFHIDFPYISHPSFSLFDTLYPLLLSLFIYIIVFVCLSFFLPSLSISFYYSIHYHSLYKLNDPSLSLSLSLSLSHTLDLCTHIHSFSLEIDPSHVLHYLSAYFSPSLSRSQTHSYSPYILFLNYYILFHMKSLFFCHIDFTYLTFLSLSLSLSLSLCLSMSLILSLVALIDLYHTLYINLLACLAFSLYPSVSLHLLNSFSLSFLFYIITSSPLSLSLSQIM</sequence>
<comment type="caution">
    <text evidence="2">The sequence shown here is derived from an EMBL/GenBank/DDBJ whole genome shotgun (WGS) entry which is preliminary data.</text>
</comment>
<accession>A0A812ARP8</accession>
<proteinExistence type="predicted"/>
<protein>
    <submittedName>
        <fullName evidence="2">Uncharacterized protein</fullName>
    </submittedName>
</protein>
<name>A0A812ARP8_ACAPH</name>
<feature type="transmembrane region" description="Helical" evidence="1">
    <location>
        <begin position="116"/>
        <end position="136"/>
    </location>
</feature>
<feature type="transmembrane region" description="Helical" evidence="1">
    <location>
        <begin position="222"/>
        <end position="249"/>
    </location>
</feature>
<keyword evidence="3" id="KW-1185">Reference proteome</keyword>
<keyword evidence="1" id="KW-0812">Transmembrane</keyword>
<feature type="transmembrane region" description="Helical" evidence="1">
    <location>
        <begin position="54"/>
        <end position="78"/>
    </location>
</feature>
<evidence type="ECO:0000313" key="2">
    <source>
        <dbReference type="EMBL" id="CAE1153250.1"/>
    </source>
</evidence>
<feature type="transmembrane region" description="Helical" evidence="1">
    <location>
        <begin position="345"/>
        <end position="368"/>
    </location>
</feature>
<feature type="transmembrane region" description="Helical" evidence="1">
    <location>
        <begin position="20"/>
        <end position="42"/>
    </location>
</feature>
<feature type="transmembrane region" description="Helical" evidence="1">
    <location>
        <begin position="375"/>
        <end position="393"/>
    </location>
</feature>